<accession>A0ABN8PDH0</accession>
<sequence length="403" mass="45907">MHKKNLNKSTDSIRIVRATQVRLEEIKDKIDQEKHKSMKSNYQEKIRIWNELKLIRRVYEPLFVLKKNQFNMVNNQPTAKLDKAQNERNSVCNSRVYEGSNAFVKQPRLLNRAENQNTSAFSRVQRRQTFAEGTTLLTHRSLYQAKLDTSAPMRARSSSWSPSITREPSGAYSATSRREHIAKLRSATEEPHVSDSMSSVTMGYLAFKRVLKNNRQSESMERKVVDSRFRTTSMDEAELSVNSRLLMPESGSDINAVEETNELVPETSWLQENPHLVKKVNKPRSTIGKRSSAPVNKRRIRSSLSWPLAEMSVRSPGGRGQNLHKSEILRVNSIEVPSPYQVNGTRSSESEEEEIKFGTFGDESFKFKIQSRNNKAAKSISASKLFKPSGTGCFSRSFQAVSK</sequence>
<dbReference type="Proteomes" id="UP001159405">
    <property type="component" value="Unassembled WGS sequence"/>
</dbReference>
<organism evidence="2 3">
    <name type="scientific">Porites lobata</name>
    <dbReference type="NCBI Taxonomy" id="104759"/>
    <lineage>
        <taxon>Eukaryota</taxon>
        <taxon>Metazoa</taxon>
        <taxon>Cnidaria</taxon>
        <taxon>Anthozoa</taxon>
        <taxon>Hexacorallia</taxon>
        <taxon>Scleractinia</taxon>
        <taxon>Fungiina</taxon>
        <taxon>Poritidae</taxon>
        <taxon>Porites</taxon>
    </lineage>
</organism>
<protein>
    <submittedName>
        <fullName evidence="2">Uncharacterized protein</fullName>
    </submittedName>
</protein>
<evidence type="ECO:0000313" key="2">
    <source>
        <dbReference type="EMBL" id="CAH3141063.1"/>
    </source>
</evidence>
<name>A0ABN8PDH0_9CNID</name>
<evidence type="ECO:0000313" key="3">
    <source>
        <dbReference type="Proteomes" id="UP001159405"/>
    </source>
</evidence>
<keyword evidence="3" id="KW-1185">Reference proteome</keyword>
<proteinExistence type="predicted"/>
<feature type="compositionally biased region" description="Polar residues" evidence="1">
    <location>
        <begin position="156"/>
        <end position="166"/>
    </location>
</feature>
<reference evidence="2 3" key="1">
    <citation type="submission" date="2022-05" db="EMBL/GenBank/DDBJ databases">
        <authorList>
            <consortium name="Genoscope - CEA"/>
            <person name="William W."/>
        </authorList>
    </citation>
    <scope>NUCLEOTIDE SEQUENCE [LARGE SCALE GENOMIC DNA]</scope>
</reference>
<gene>
    <name evidence="2" type="ORF">PLOB_00041550</name>
</gene>
<comment type="caution">
    <text evidence="2">The sequence shown here is derived from an EMBL/GenBank/DDBJ whole genome shotgun (WGS) entry which is preliminary data.</text>
</comment>
<feature type="region of interest" description="Disordered" evidence="1">
    <location>
        <begin position="154"/>
        <end position="177"/>
    </location>
</feature>
<evidence type="ECO:0000256" key="1">
    <source>
        <dbReference type="SAM" id="MobiDB-lite"/>
    </source>
</evidence>
<dbReference type="EMBL" id="CALNXK010000065">
    <property type="protein sequence ID" value="CAH3141063.1"/>
    <property type="molecule type" value="Genomic_DNA"/>
</dbReference>